<evidence type="ECO:0000256" key="5">
    <source>
        <dbReference type="ARBA" id="ARBA00022737"/>
    </source>
</evidence>
<keyword evidence="9" id="KW-0175">Coiled coil</keyword>
<dbReference type="EMBL" id="DRLD01000275">
    <property type="protein sequence ID" value="HED11044.1"/>
    <property type="molecule type" value="Genomic_DNA"/>
</dbReference>
<keyword evidence="3" id="KW-0963">Cytoplasm</keyword>
<evidence type="ECO:0000256" key="7">
    <source>
        <dbReference type="ARBA" id="ARBA00022801"/>
    </source>
</evidence>
<gene>
    <name evidence="11" type="ORF">ENJ10_10175</name>
</gene>
<feature type="non-terminal residue" evidence="11">
    <location>
        <position position="199"/>
    </location>
</feature>
<reference evidence="11" key="1">
    <citation type="journal article" date="2020" name="mSystems">
        <title>Genome- and Community-Level Interaction Insights into Carbon Utilization and Element Cycling Functions of Hydrothermarchaeota in Hydrothermal Sediment.</title>
        <authorList>
            <person name="Zhou Z."/>
            <person name="Liu Y."/>
            <person name="Xu W."/>
            <person name="Pan J."/>
            <person name="Luo Z.H."/>
            <person name="Li M."/>
        </authorList>
    </citation>
    <scope>NUCLEOTIDE SEQUENCE [LARGE SCALE GENOMIC DNA]</scope>
    <source>
        <strain evidence="11">HyVt-456</strain>
    </source>
</reference>
<dbReference type="InterPro" id="IPR047139">
    <property type="entry name" value="ANKZ1/VMS1"/>
</dbReference>
<evidence type="ECO:0000259" key="10">
    <source>
        <dbReference type="PROSITE" id="PS52044"/>
    </source>
</evidence>
<evidence type="ECO:0000313" key="11">
    <source>
        <dbReference type="EMBL" id="HED11044.1"/>
    </source>
</evidence>
<comment type="subcellular location">
    <subcellularLocation>
        <location evidence="1">Cytoplasm</location>
    </subcellularLocation>
</comment>
<evidence type="ECO:0000256" key="4">
    <source>
        <dbReference type="ARBA" id="ARBA00022722"/>
    </source>
</evidence>
<evidence type="ECO:0000256" key="8">
    <source>
        <dbReference type="ARBA" id="ARBA00023043"/>
    </source>
</evidence>
<dbReference type="AlphaFoldDB" id="A0A7V1LN17"/>
<evidence type="ECO:0000256" key="6">
    <source>
        <dbReference type="ARBA" id="ARBA00022759"/>
    </source>
</evidence>
<dbReference type="PANTHER" id="PTHR16036">
    <property type="entry name" value="ANKYRIN REPEAT AND ZINC FINGER DOMAIN-CONTAINING PROTEIN 1"/>
    <property type="match status" value="1"/>
</dbReference>
<name>A0A7V1LN17_CALAY</name>
<dbReference type="InterPro" id="IPR041175">
    <property type="entry name" value="VLRF1/Vms1"/>
</dbReference>
<feature type="domain" description="VLRF1" evidence="10">
    <location>
        <begin position="76"/>
        <end position="199"/>
    </location>
</feature>
<proteinExistence type="inferred from homology"/>
<comment type="caution">
    <text evidence="11">The sequence shown here is derived from an EMBL/GenBank/DDBJ whole genome shotgun (WGS) entry which is preliminary data.</text>
</comment>
<comment type="similarity">
    <text evidence="2">Belongs to the ANKZF1/VMS1 family.</text>
</comment>
<evidence type="ECO:0000256" key="3">
    <source>
        <dbReference type="ARBA" id="ARBA00022490"/>
    </source>
</evidence>
<keyword evidence="8" id="KW-0040">ANK repeat</keyword>
<dbReference type="PANTHER" id="PTHR16036:SF2">
    <property type="entry name" value="TRNA ENDONUCLEASE ANKZF1"/>
    <property type="match status" value="1"/>
</dbReference>
<dbReference type="Proteomes" id="UP000886005">
    <property type="component" value="Unassembled WGS sequence"/>
</dbReference>
<evidence type="ECO:0000256" key="9">
    <source>
        <dbReference type="ARBA" id="ARBA00023054"/>
    </source>
</evidence>
<organism evidence="11">
    <name type="scientific">Caldithrix abyssi</name>
    <dbReference type="NCBI Taxonomy" id="187145"/>
    <lineage>
        <taxon>Bacteria</taxon>
        <taxon>Pseudomonadati</taxon>
        <taxon>Calditrichota</taxon>
        <taxon>Calditrichia</taxon>
        <taxon>Calditrichales</taxon>
        <taxon>Calditrichaceae</taxon>
        <taxon>Caldithrix</taxon>
    </lineage>
</organism>
<dbReference type="GO" id="GO:0036503">
    <property type="term" value="P:ERAD pathway"/>
    <property type="evidence" value="ECO:0007669"/>
    <property type="project" value="TreeGrafter"/>
</dbReference>
<dbReference type="GO" id="GO:0005737">
    <property type="term" value="C:cytoplasm"/>
    <property type="evidence" value="ECO:0007669"/>
    <property type="project" value="UniProtKB-SubCell"/>
</dbReference>
<dbReference type="GO" id="GO:0016787">
    <property type="term" value="F:hydrolase activity"/>
    <property type="evidence" value="ECO:0007669"/>
    <property type="project" value="UniProtKB-KW"/>
</dbReference>
<dbReference type="Pfam" id="PF18826">
    <property type="entry name" value="bVLRF1"/>
    <property type="match status" value="1"/>
</dbReference>
<keyword evidence="6" id="KW-0255">Endonuclease</keyword>
<evidence type="ECO:0000256" key="2">
    <source>
        <dbReference type="ARBA" id="ARBA00009262"/>
    </source>
</evidence>
<accession>A0A7V1LN17</accession>
<keyword evidence="4" id="KW-0540">Nuclease</keyword>
<evidence type="ECO:0000256" key="1">
    <source>
        <dbReference type="ARBA" id="ARBA00004496"/>
    </source>
</evidence>
<dbReference type="GO" id="GO:0004519">
    <property type="term" value="F:endonuclease activity"/>
    <property type="evidence" value="ECO:0007669"/>
    <property type="project" value="UniProtKB-KW"/>
</dbReference>
<sequence>MTDKPQPRLKLDYALSVKYLRHLLQQGHAYRLDTRRCYLDLTGTGDETLLRFRYPLCLNLTEDQTPHLPDRVDAQVPADYAILLLQAGNAALATVENGRITHHNVISKYVTRKKQGKAQLNFLNTKGKSRAGSRIRLANTVLFIEEVLDWFDTHLGNRHQTLLYSCPPPLWGLLFSGKRQPPFTKKDSRLRKIPLDINI</sequence>
<dbReference type="PROSITE" id="PS52044">
    <property type="entry name" value="VLRF1"/>
    <property type="match status" value="1"/>
</dbReference>
<protein>
    <recommendedName>
        <fullName evidence="10">VLRF1 domain-containing protein</fullName>
    </recommendedName>
</protein>
<keyword evidence="7" id="KW-0378">Hydrolase</keyword>
<keyword evidence="5" id="KW-0677">Repeat</keyword>